<keyword evidence="2" id="KW-1185">Reference proteome</keyword>
<accession>A0ACA9K3G4</accession>
<organism evidence="1 2">
    <name type="scientific">Acaulospora colombiana</name>
    <dbReference type="NCBI Taxonomy" id="27376"/>
    <lineage>
        <taxon>Eukaryota</taxon>
        <taxon>Fungi</taxon>
        <taxon>Fungi incertae sedis</taxon>
        <taxon>Mucoromycota</taxon>
        <taxon>Glomeromycotina</taxon>
        <taxon>Glomeromycetes</taxon>
        <taxon>Diversisporales</taxon>
        <taxon>Acaulosporaceae</taxon>
        <taxon>Acaulospora</taxon>
    </lineage>
</organism>
<reference evidence="1" key="1">
    <citation type="submission" date="2021-06" db="EMBL/GenBank/DDBJ databases">
        <authorList>
            <person name="Kallberg Y."/>
            <person name="Tangrot J."/>
            <person name="Rosling A."/>
        </authorList>
    </citation>
    <scope>NUCLEOTIDE SEQUENCE</scope>
    <source>
        <strain evidence="1">CL356</strain>
    </source>
</reference>
<comment type="caution">
    <text evidence="1">The sequence shown here is derived from an EMBL/GenBank/DDBJ whole genome shotgun (WGS) entry which is preliminary data.</text>
</comment>
<name>A0ACA9K3G4_9GLOM</name>
<feature type="non-terminal residue" evidence="1">
    <location>
        <position position="63"/>
    </location>
</feature>
<sequence length="63" mass="7067">MNKGPEDGWEIVDGRYKLELGMSDRDSEFDGVKCESGKSEWEDSVEGELSSFELASREEGECT</sequence>
<dbReference type="Proteomes" id="UP000789525">
    <property type="component" value="Unassembled WGS sequence"/>
</dbReference>
<evidence type="ECO:0000313" key="2">
    <source>
        <dbReference type="Proteomes" id="UP000789525"/>
    </source>
</evidence>
<proteinExistence type="predicted"/>
<evidence type="ECO:0000313" key="1">
    <source>
        <dbReference type="EMBL" id="CAG8449403.1"/>
    </source>
</evidence>
<protein>
    <submittedName>
        <fullName evidence="1">13764_t:CDS:1</fullName>
    </submittedName>
</protein>
<dbReference type="EMBL" id="CAJVPT010000744">
    <property type="protein sequence ID" value="CAG8449403.1"/>
    <property type="molecule type" value="Genomic_DNA"/>
</dbReference>
<gene>
    <name evidence="1" type="ORF">ACOLOM_LOCUS685</name>
</gene>